<keyword evidence="15" id="KW-1185">Reference proteome</keyword>
<keyword evidence="5" id="KW-0067">ATP-binding</keyword>
<dbReference type="GO" id="GO:0016787">
    <property type="term" value="F:hydrolase activity"/>
    <property type="evidence" value="ECO:0007669"/>
    <property type="project" value="UniProtKB-KW"/>
</dbReference>
<dbReference type="PANTHER" id="PTHR47835:SF3">
    <property type="entry name" value="HELICASE FOR MEIOSIS 1"/>
    <property type="match status" value="1"/>
</dbReference>
<comment type="catalytic activity">
    <reaction evidence="10">
        <text>ATP + H2O = ADP + phosphate + H(+)</text>
        <dbReference type="Rhea" id="RHEA:13065"/>
        <dbReference type="ChEBI" id="CHEBI:15377"/>
        <dbReference type="ChEBI" id="CHEBI:15378"/>
        <dbReference type="ChEBI" id="CHEBI:30616"/>
        <dbReference type="ChEBI" id="CHEBI:43474"/>
        <dbReference type="ChEBI" id="CHEBI:456216"/>
        <dbReference type="EC" id="5.6.2.4"/>
    </reaction>
</comment>
<dbReference type="SUPFAM" id="SSF52540">
    <property type="entry name" value="P-loop containing nucleoside triphosphate hydrolases"/>
    <property type="match status" value="1"/>
</dbReference>
<evidence type="ECO:0000313" key="14">
    <source>
        <dbReference type="EMBL" id="KAJ7311448.1"/>
    </source>
</evidence>
<dbReference type="GO" id="GO:0003676">
    <property type="term" value="F:nucleic acid binding"/>
    <property type="evidence" value="ECO:0007669"/>
    <property type="project" value="InterPro"/>
</dbReference>
<comment type="similarity">
    <text evidence="1">Belongs to the helicase family. SKI2 subfamily.</text>
</comment>
<dbReference type="GO" id="GO:0043138">
    <property type="term" value="F:3'-5' DNA helicase activity"/>
    <property type="evidence" value="ECO:0007669"/>
    <property type="project" value="UniProtKB-EC"/>
</dbReference>
<feature type="region of interest" description="Disordered" evidence="11">
    <location>
        <begin position="1"/>
        <end position="37"/>
    </location>
</feature>
<feature type="compositionally biased region" description="Low complexity" evidence="11">
    <location>
        <begin position="104"/>
        <end position="122"/>
    </location>
</feature>
<keyword evidence="4" id="KW-0347">Helicase</keyword>
<sequence>MYHYQNSNSGYEEAYPDHPKYQPAAHETYGQSYDDPYHADEIERGTLKYEMEEINEYEEDDEDEPIYYPSTQDYPQQYDVQFSAPQYSAPAPGPSFRASAPKAQAQRQHAQFQPQFGQQRHGNTFRAPAPLPPLNQGSDRRNSSGIHLRPVSELPDLYRGIFKFGVFNAVQSSCFDTVTASAENMVISAPTGSGKTVLFELAIIRMLRQAKESGESVKCVYMAPTKALCSERQRDWSAKFDPLGIKCCELTGDTVQFGKGAWGDAKNATIIITTGEKWDSLTRNWRDHGQILSQIQLFLVDEVHILNESRGSTLEVVISRMKTRGSAVRFVLVSATVPNIKDIAAWIGNKRRDGAATVFEFGEDFRPCKLTRHVIGVARQRSDNDFSFARKLDFKVFSALQTRSIGKPILVFVSTRKGVLTTADQLLREYIEAEKGRQRLPWTHPKRIEHTFHEKHLGELAAFGIGVHHAGLTIDDRRAVEDLYLKGLLRVVVATSTLAVGVNLPAHTVVIKGVQIFQNNMSVEYSDLDVMQMLGRAGRPQFDKEGIAIILCETELEQKYRELVQGKTIVESSLHTNLSEHINSEIGLGTITNVRSAKEWLRSSFLFQRIQKNPAHYALGKGENQSWEERVDDMVMQSVEKLRDTKLIAEAQAGDKSGALASTEFGDIMSKFYIRQSTMGLILALPERPTLRDIASRSINLYLPVLTLCRSKLEMISMSEELSETKLRTSEKTVVFLFVEIADTELLQVYNKLRRHNDIRFEVKKVEKTSDKVFLLIQAVLGGISLNSPDFKSPDSQPNLEAFSVFKHIPRIARVVVEVGIVMKRGAQLKHGLELVRCLTAKAWEDRPVVLRQIESIGEKSLKLLNRRSPFGHEVLASVKELPQYTLAVQELGVHSNGGKNPVELELSITCGVAVEQASASKAKKPKGRTQMTAILTLTSDEEMIDFRRIPTKALKDTKTFEITAELTKPSQSVVVYITSESIAGVTVTETYKPKLAYKEYPTRDTRPPTALDLDLEGLEDDPDFWNMHVDEHGDEIPEPQVVRDLVVRDLTKPRVKKDETRPTKSAKNSTVENVPSVFDSSLSKPKKLANGNYTCNHPCKDKIKCRHMCCRDGLAEPPKQPKKRAEAYSSSKAEWTAVASPAQSKKSKKTDTRPDATMESLERLHERTNVNLKLPEGGRLKLEPTSELKRKQRPRPPINFNVELTQLDERKPATSYTLADLNDDDDDLPEPCKLLQSPESLAKKREPSPETNYSDSEIDSLIRHAPLHLTEEITVHAALSLRPSKQDAANGVQKPSPSTPLPSRKRNQSPGVVLPPPKRSHFEVGNSLGFSSSPASILQRIEKSAGAQSTALGSLFTKFSDESDHCPDLGDLRAHSPYGESYQEDDDFILDCDILPTTPALMTASDDESKASNDISVTRPALIFDVDQQSPQQKARDGGRTAHLEEGEEAAVDLEMEEQNDDMKELDAWLNSGAVEIIG</sequence>
<dbReference type="GO" id="GO:0051321">
    <property type="term" value="P:meiotic cell cycle"/>
    <property type="evidence" value="ECO:0007669"/>
    <property type="project" value="UniProtKB-KW"/>
</dbReference>
<reference evidence="14" key="1">
    <citation type="submission" date="2023-03" db="EMBL/GenBank/DDBJ databases">
        <title>Massive genome expansion in bonnet fungi (Mycena s.s.) driven by repeated elements and novel gene families across ecological guilds.</title>
        <authorList>
            <consortium name="Lawrence Berkeley National Laboratory"/>
            <person name="Harder C.B."/>
            <person name="Miyauchi S."/>
            <person name="Viragh M."/>
            <person name="Kuo A."/>
            <person name="Thoen E."/>
            <person name="Andreopoulos B."/>
            <person name="Lu D."/>
            <person name="Skrede I."/>
            <person name="Drula E."/>
            <person name="Henrissat B."/>
            <person name="Morin E."/>
            <person name="Kohler A."/>
            <person name="Barry K."/>
            <person name="LaButti K."/>
            <person name="Morin E."/>
            <person name="Salamov A."/>
            <person name="Lipzen A."/>
            <person name="Mereny Z."/>
            <person name="Hegedus B."/>
            <person name="Baldrian P."/>
            <person name="Stursova M."/>
            <person name="Weitz H."/>
            <person name="Taylor A."/>
            <person name="Grigoriev I.V."/>
            <person name="Nagy L.G."/>
            <person name="Martin F."/>
            <person name="Kauserud H."/>
        </authorList>
    </citation>
    <scope>NUCLEOTIDE SEQUENCE</scope>
    <source>
        <strain evidence="14">CBHHK002</strain>
    </source>
</reference>
<evidence type="ECO:0000256" key="5">
    <source>
        <dbReference type="ARBA" id="ARBA00022840"/>
    </source>
</evidence>
<dbReference type="InterPro" id="IPR011545">
    <property type="entry name" value="DEAD/DEAH_box_helicase_dom"/>
</dbReference>
<gene>
    <name evidence="14" type="ORF">DFH08DRAFT_1087815</name>
</gene>
<evidence type="ECO:0000256" key="6">
    <source>
        <dbReference type="ARBA" id="ARBA00023235"/>
    </source>
</evidence>
<evidence type="ECO:0000256" key="3">
    <source>
        <dbReference type="ARBA" id="ARBA00022801"/>
    </source>
</evidence>
<feature type="region of interest" description="Disordered" evidence="11">
    <location>
        <begin position="1115"/>
        <end position="1158"/>
    </location>
</feature>
<evidence type="ECO:0000259" key="12">
    <source>
        <dbReference type="PROSITE" id="PS51192"/>
    </source>
</evidence>
<comment type="caution">
    <text evidence="14">The sequence shown here is derived from an EMBL/GenBank/DDBJ whole genome shotgun (WGS) entry which is preliminary data.</text>
</comment>
<dbReference type="GO" id="GO:0005524">
    <property type="term" value="F:ATP binding"/>
    <property type="evidence" value="ECO:0007669"/>
    <property type="project" value="UniProtKB-KW"/>
</dbReference>
<dbReference type="EMBL" id="JARIHO010000075">
    <property type="protein sequence ID" value="KAJ7311448.1"/>
    <property type="molecule type" value="Genomic_DNA"/>
</dbReference>
<feature type="domain" description="Helicase C-terminal" evidence="13">
    <location>
        <begin position="391"/>
        <end position="582"/>
    </location>
</feature>
<feature type="compositionally biased region" description="Polar residues" evidence="11">
    <location>
        <begin position="1"/>
        <end position="10"/>
    </location>
</feature>
<evidence type="ECO:0000256" key="11">
    <source>
        <dbReference type="SAM" id="MobiDB-lite"/>
    </source>
</evidence>
<evidence type="ECO:0000256" key="1">
    <source>
        <dbReference type="ARBA" id="ARBA00010140"/>
    </source>
</evidence>
<evidence type="ECO:0000256" key="7">
    <source>
        <dbReference type="ARBA" id="ARBA00023254"/>
    </source>
</evidence>
<protein>
    <recommendedName>
        <fullName evidence="9">DNA 3'-5' helicase</fullName>
        <ecNumber evidence="9">5.6.2.4</ecNumber>
    </recommendedName>
</protein>
<feature type="compositionally biased region" description="Polar residues" evidence="11">
    <location>
        <begin position="1064"/>
        <end position="1084"/>
    </location>
</feature>
<dbReference type="InterPro" id="IPR057842">
    <property type="entry name" value="WH_MER3"/>
</dbReference>
<accession>A0AAD6Z7P3</accession>
<evidence type="ECO:0000256" key="8">
    <source>
        <dbReference type="ARBA" id="ARBA00034617"/>
    </source>
</evidence>
<dbReference type="InterPro" id="IPR001650">
    <property type="entry name" value="Helicase_C-like"/>
</dbReference>
<dbReference type="InterPro" id="IPR027417">
    <property type="entry name" value="P-loop_NTPase"/>
</dbReference>
<evidence type="ECO:0000256" key="10">
    <source>
        <dbReference type="ARBA" id="ARBA00048988"/>
    </source>
</evidence>
<dbReference type="Pfam" id="PF23445">
    <property type="entry name" value="WHD_SNRNP200"/>
    <property type="match status" value="1"/>
</dbReference>
<dbReference type="SMART" id="SM00490">
    <property type="entry name" value="HELICc"/>
    <property type="match status" value="1"/>
</dbReference>
<dbReference type="Proteomes" id="UP001218218">
    <property type="component" value="Unassembled WGS sequence"/>
</dbReference>
<evidence type="ECO:0000259" key="13">
    <source>
        <dbReference type="PROSITE" id="PS51194"/>
    </source>
</evidence>
<dbReference type="PROSITE" id="PS51192">
    <property type="entry name" value="HELICASE_ATP_BIND_1"/>
    <property type="match status" value="1"/>
</dbReference>
<feature type="region of interest" description="Disordered" evidence="11">
    <location>
        <begin position="1286"/>
        <end position="1321"/>
    </location>
</feature>
<keyword evidence="3" id="KW-0378">Hydrolase</keyword>
<dbReference type="Pfam" id="PF02889">
    <property type="entry name" value="Sec63"/>
    <property type="match status" value="1"/>
</dbReference>
<evidence type="ECO:0000256" key="9">
    <source>
        <dbReference type="ARBA" id="ARBA00034808"/>
    </source>
</evidence>
<feature type="compositionally biased region" description="Basic and acidic residues" evidence="11">
    <location>
        <begin position="1054"/>
        <end position="1063"/>
    </location>
</feature>
<dbReference type="Pfam" id="PF00270">
    <property type="entry name" value="DEAD"/>
    <property type="match status" value="1"/>
</dbReference>
<dbReference type="CDD" id="cd18795">
    <property type="entry name" value="SF2_C_Ski2"/>
    <property type="match status" value="1"/>
</dbReference>
<feature type="region of interest" description="Disordered" evidence="11">
    <location>
        <begin position="1177"/>
        <end position="1199"/>
    </location>
</feature>
<organism evidence="14 15">
    <name type="scientific">Mycena albidolilacea</name>
    <dbReference type="NCBI Taxonomy" id="1033008"/>
    <lineage>
        <taxon>Eukaryota</taxon>
        <taxon>Fungi</taxon>
        <taxon>Dikarya</taxon>
        <taxon>Basidiomycota</taxon>
        <taxon>Agaricomycotina</taxon>
        <taxon>Agaricomycetes</taxon>
        <taxon>Agaricomycetidae</taxon>
        <taxon>Agaricales</taxon>
        <taxon>Marasmiineae</taxon>
        <taxon>Mycenaceae</taxon>
        <taxon>Mycena</taxon>
    </lineage>
</organism>
<feature type="region of interest" description="Disordered" evidence="11">
    <location>
        <begin position="89"/>
        <end position="147"/>
    </location>
</feature>
<comment type="catalytic activity">
    <reaction evidence="8">
        <text>Couples ATP hydrolysis with the unwinding of duplex DNA by translocating in the 3'-5' direction.</text>
        <dbReference type="EC" id="5.6.2.4"/>
    </reaction>
</comment>
<dbReference type="EC" id="5.6.2.4" evidence="9"/>
<feature type="region of interest" description="Disordered" evidence="11">
    <location>
        <begin position="1218"/>
        <end position="1258"/>
    </location>
</feature>
<dbReference type="PROSITE" id="PS51194">
    <property type="entry name" value="HELICASE_CTER"/>
    <property type="match status" value="1"/>
</dbReference>
<dbReference type="Gene3D" id="3.40.50.300">
    <property type="entry name" value="P-loop containing nucleotide triphosphate hydrolases"/>
    <property type="match status" value="2"/>
</dbReference>
<dbReference type="SMART" id="SM00973">
    <property type="entry name" value="Sec63"/>
    <property type="match status" value="1"/>
</dbReference>
<evidence type="ECO:0000256" key="4">
    <source>
        <dbReference type="ARBA" id="ARBA00022806"/>
    </source>
</evidence>
<feature type="domain" description="Helicase ATP-binding" evidence="12">
    <location>
        <begin position="176"/>
        <end position="355"/>
    </location>
</feature>
<dbReference type="SUPFAM" id="SSF158702">
    <property type="entry name" value="Sec63 N-terminal domain-like"/>
    <property type="match status" value="1"/>
</dbReference>
<evidence type="ECO:0000313" key="15">
    <source>
        <dbReference type="Proteomes" id="UP001218218"/>
    </source>
</evidence>
<dbReference type="InterPro" id="IPR004179">
    <property type="entry name" value="Sec63-dom"/>
</dbReference>
<feature type="region of interest" description="Disordered" evidence="11">
    <location>
        <begin position="1054"/>
        <end position="1084"/>
    </location>
</feature>
<keyword evidence="7" id="KW-0469">Meiosis</keyword>
<dbReference type="SMART" id="SM00487">
    <property type="entry name" value="DEXDc"/>
    <property type="match status" value="1"/>
</dbReference>
<dbReference type="Gene3D" id="1.10.10.10">
    <property type="entry name" value="Winged helix-like DNA-binding domain superfamily/Winged helix DNA-binding domain"/>
    <property type="match status" value="1"/>
</dbReference>
<evidence type="ECO:0000256" key="2">
    <source>
        <dbReference type="ARBA" id="ARBA00022741"/>
    </source>
</evidence>
<dbReference type="PANTHER" id="PTHR47835">
    <property type="entry name" value="HFM1, ATP DEPENDENT DNA HELICASE HOMOLOG"/>
    <property type="match status" value="1"/>
</dbReference>
<dbReference type="InterPro" id="IPR036388">
    <property type="entry name" value="WH-like_DNA-bd_sf"/>
</dbReference>
<dbReference type="FunFam" id="1.10.10.10:FF:000012">
    <property type="entry name" value="U5 small nuclear ribonucleoprotein helicase"/>
    <property type="match status" value="1"/>
</dbReference>
<dbReference type="InterPro" id="IPR014001">
    <property type="entry name" value="Helicase_ATP-bd"/>
</dbReference>
<name>A0AAD6Z7P3_9AGAR</name>
<keyword evidence="2" id="KW-0547">Nucleotide-binding</keyword>
<proteinExistence type="inferred from homology"/>
<dbReference type="Gene3D" id="1.10.3380.10">
    <property type="entry name" value="Sec63 N-terminal domain-like domain"/>
    <property type="match status" value="1"/>
</dbReference>
<dbReference type="InterPro" id="IPR036390">
    <property type="entry name" value="WH_DNA-bd_sf"/>
</dbReference>
<dbReference type="Pfam" id="PF00271">
    <property type="entry name" value="Helicase_C"/>
    <property type="match status" value="1"/>
</dbReference>
<dbReference type="SUPFAM" id="SSF46785">
    <property type="entry name" value="Winged helix' DNA-binding domain"/>
    <property type="match status" value="1"/>
</dbReference>
<feature type="compositionally biased region" description="Basic and acidic residues" evidence="11">
    <location>
        <begin position="1177"/>
        <end position="1190"/>
    </location>
</feature>
<keyword evidence="6" id="KW-0413">Isomerase</keyword>
<dbReference type="InterPro" id="IPR052247">
    <property type="entry name" value="Meiotic_Crossover_Helicase"/>
</dbReference>